<dbReference type="GO" id="GO:0042542">
    <property type="term" value="P:response to hydrogen peroxide"/>
    <property type="evidence" value="ECO:0007669"/>
    <property type="project" value="TreeGrafter"/>
</dbReference>
<dbReference type="InterPro" id="IPR004137">
    <property type="entry name" value="HCP/CODH"/>
</dbReference>
<dbReference type="GO" id="GO:0051539">
    <property type="term" value="F:4 iron, 4 sulfur cluster binding"/>
    <property type="evidence" value="ECO:0007669"/>
    <property type="project" value="UniProtKB-KW"/>
</dbReference>
<dbReference type="GO" id="GO:0043885">
    <property type="term" value="F:anaerobic carbon-monoxide dehydrogenase activity"/>
    <property type="evidence" value="ECO:0007669"/>
    <property type="project" value="InterPro"/>
</dbReference>
<dbReference type="GO" id="GO:0050418">
    <property type="term" value="F:hydroxylamine reductase activity"/>
    <property type="evidence" value="ECO:0007669"/>
    <property type="project" value="TreeGrafter"/>
</dbReference>
<gene>
    <name evidence="4" type="primary">cooS_2</name>
    <name evidence="4" type="ORF">MPEBLZ_01943</name>
</gene>
<dbReference type="EMBL" id="LKCM01000140">
    <property type="protein sequence ID" value="KPQ43477.1"/>
    <property type="molecule type" value="Genomic_DNA"/>
</dbReference>
<dbReference type="GO" id="GO:0016151">
    <property type="term" value="F:nickel cation binding"/>
    <property type="evidence" value="ECO:0007669"/>
    <property type="project" value="InterPro"/>
</dbReference>
<sequence>MVDILNKLGIGNRKENEKENASVHKSTLEMYERTGKMNIPTIFDRYNAQQPQCTYGAQGICCQLCSHGPCRITNKATAGICGATADVIAARNFLRLTAGGAAAYTHHLEMIAKTLKATAQGKTTFKIQDPGKLKSVAGALGLDTNKSTEDLAIALADAVLSEVKKSADE</sequence>
<name>A0A0P7ZFD2_9EURY</name>
<dbReference type="SUPFAM" id="SSF56821">
    <property type="entry name" value="Prismane protein-like"/>
    <property type="match status" value="1"/>
</dbReference>
<reference evidence="4 5" key="1">
    <citation type="submission" date="2015-09" db="EMBL/GenBank/DDBJ databases">
        <title>A metagenomics-based metabolic model of nitrate-dependent anaerobic oxidation of methane by Methanoperedens-like archaea.</title>
        <authorList>
            <person name="Arshad A."/>
            <person name="Speth D.R."/>
            <person name="De Graaf R.M."/>
            <person name="Op Den Camp H.J."/>
            <person name="Jetten M.S."/>
            <person name="Welte C.U."/>
        </authorList>
    </citation>
    <scope>NUCLEOTIDE SEQUENCE [LARGE SCALE GENOMIC DNA]</scope>
</reference>
<keyword evidence="1" id="KW-0411">Iron-sulfur</keyword>
<dbReference type="GO" id="GO:0004601">
    <property type="term" value="F:peroxidase activity"/>
    <property type="evidence" value="ECO:0007669"/>
    <property type="project" value="TreeGrafter"/>
</dbReference>
<dbReference type="PANTHER" id="PTHR30109">
    <property type="entry name" value="HYDROXYLAMINE REDUCTASE"/>
    <property type="match status" value="1"/>
</dbReference>
<keyword evidence="1" id="KW-0004">4Fe-4S</keyword>
<evidence type="ECO:0000256" key="2">
    <source>
        <dbReference type="ARBA" id="ARBA00022596"/>
    </source>
</evidence>
<dbReference type="PANTHER" id="PTHR30109:SF4">
    <property type="entry name" value="CARBON MONOXIDE DEHYDROGENASE"/>
    <property type="match status" value="1"/>
</dbReference>
<keyword evidence="2" id="KW-0533">Nickel</keyword>
<dbReference type="Proteomes" id="UP000050360">
    <property type="component" value="Unassembled WGS sequence"/>
</dbReference>
<feature type="non-terminal residue" evidence="4">
    <location>
        <position position="169"/>
    </location>
</feature>
<dbReference type="Gene3D" id="1.20.1270.30">
    <property type="match status" value="1"/>
</dbReference>
<evidence type="ECO:0000313" key="5">
    <source>
        <dbReference type="Proteomes" id="UP000050360"/>
    </source>
</evidence>
<dbReference type="InterPro" id="IPR011254">
    <property type="entry name" value="Prismane-like_sf"/>
</dbReference>
<accession>A0A0P7ZFD2</accession>
<organism evidence="4 5">
    <name type="scientific">Candidatus Methanoperedens nitratireducens</name>
    <dbReference type="NCBI Taxonomy" id="1392998"/>
    <lineage>
        <taxon>Archaea</taxon>
        <taxon>Methanobacteriati</taxon>
        <taxon>Methanobacteriota</taxon>
        <taxon>Stenosarchaea group</taxon>
        <taxon>Methanomicrobia</taxon>
        <taxon>Methanosarcinales</taxon>
        <taxon>ANME-2 cluster</taxon>
        <taxon>Candidatus Methanoperedentaceae</taxon>
        <taxon>Candidatus Methanoperedens</taxon>
    </lineage>
</organism>
<protein>
    <submittedName>
        <fullName evidence="4">Carbon-monoxide dehydrogenase, catalytic subunit</fullName>
    </submittedName>
</protein>
<proteinExistence type="predicted"/>
<evidence type="ECO:0000256" key="1">
    <source>
        <dbReference type="ARBA" id="ARBA00022485"/>
    </source>
</evidence>
<dbReference type="AlphaFoldDB" id="A0A0P7ZFD2"/>
<evidence type="ECO:0000256" key="3">
    <source>
        <dbReference type="ARBA" id="ARBA00023002"/>
    </source>
</evidence>
<keyword evidence="1" id="KW-0479">Metal-binding</keyword>
<dbReference type="InterPro" id="IPR016101">
    <property type="entry name" value="CO_DH_a-bundle"/>
</dbReference>
<keyword evidence="1" id="KW-0408">Iron</keyword>
<dbReference type="Pfam" id="PF03063">
    <property type="entry name" value="Prismane"/>
    <property type="match status" value="1"/>
</dbReference>
<dbReference type="GO" id="GO:0006091">
    <property type="term" value="P:generation of precursor metabolites and energy"/>
    <property type="evidence" value="ECO:0007669"/>
    <property type="project" value="InterPro"/>
</dbReference>
<keyword evidence="3" id="KW-0560">Oxidoreductase</keyword>
<evidence type="ECO:0000313" key="4">
    <source>
        <dbReference type="EMBL" id="KPQ43477.1"/>
    </source>
</evidence>
<comment type="caution">
    <text evidence="4">The sequence shown here is derived from an EMBL/GenBank/DDBJ whole genome shotgun (WGS) entry which is preliminary data.</text>
</comment>